<feature type="region of interest" description="Disordered" evidence="1">
    <location>
        <begin position="1"/>
        <end position="107"/>
    </location>
</feature>
<sequence length="355" mass="40336">MSSPLSSPGVSPGSAADSTRGDSESIESPVFNSSNRATSKKTTAKKTTVKNTTAKKTTVKNNTAKKTISKKTTVKKTTAKKKTISKKTTNEKIPSEMTAAEEASNENIPSEMTAAEEAIAVQSPNETNKRDYSVAFKPQQYNAHKLNLYHIFIEKRIKVWREFGKKEKIRVPLGDAQYIWVQTQPKEIRDKVSVPDREGTTHLFGTYLERERKVLHNGVLVEDSTPVHYLSQFIEDHHTPIPEHERNRKRLPNTFTFRTYFPESATVLCALHFQYDSSQMNVQCIETVLETKSKESFELKARIKEEIERRKRRRAEAAEEERLAKAAMGFTVPPQKDLRVGLECRMLSDDGLLME</sequence>
<proteinExistence type="predicted"/>
<organism evidence="2 3">
    <name type="scientific">Botryotinia fuckeliana (strain B05.10)</name>
    <name type="common">Noble rot fungus</name>
    <name type="synonym">Botrytis cinerea</name>
    <dbReference type="NCBI Taxonomy" id="332648"/>
    <lineage>
        <taxon>Eukaryota</taxon>
        <taxon>Fungi</taxon>
        <taxon>Dikarya</taxon>
        <taxon>Ascomycota</taxon>
        <taxon>Pezizomycotina</taxon>
        <taxon>Leotiomycetes</taxon>
        <taxon>Helotiales</taxon>
        <taxon>Sclerotiniaceae</taxon>
        <taxon>Botrytis</taxon>
    </lineage>
</organism>
<gene>
    <name evidence="2" type="ORF">BCIN_11g02970</name>
</gene>
<dbReference type="OrthoDB" id="3545472at2759"/>
<reference evidence="2 3" key="2">
    <citation type="journal article" date="2012" name="Eukaryot. Cell">
        <title>Genome update of Botrytis cinerea strains B05.10 and T4.</title>
        <authorList>
            <person name="Staats M."/>
            <person name="van Kan J.A."/>
        </authorList>
    </citation>
    <scope>NUCLEOTIDE SEQUENCE [LARGE SCALE GENOMIC DNA]</scope>
    <source>
        <strain evidence="2 3">B05.10</strain>
    </source>
</reference>
<evidence type="ECO:0000313" key="3">
    <source>
        <dbReference type="Proteomes" id="UP000001798"/>
    </source>
</evidence>
<keyword evidence="3" id="KW-1185">Reference proteome</keyword>
<evidence type="ECO:0000313" key="2">
    <source>
        <dbReference type="EMBL" id="ATZ54987.1"/>
    </source>
</evidence>
<dbReference type="RefSeq" id="XP_001556803.1">
    <property type="nucleotide sequence ID" value="XM_001556753.2"/>
</dbReference>
<feature type="compositionally biased region" description="Low complexity" evidence="1">
    <location>
        <begin position="49"/>
        <end position="66"/>
    </location>
</feature>
<reference evidence="2 3" key="1">
    <citation type="journal article" date="2011" name="PLoS Genet.">
        <title>Genomic analysis of the necrotrophic fungal pathogens Sclerotinia sclerotiorum and Botrytis cinerea.</title>
        <authorList>
            <person name="Amselem J."/>
            <person name="Cuomo C.A."/>
            <person name="van Kan J.A."/>
            <person name="Viaud M."/>
            <person name="Benito E.P."/>
            <person name="Couloux A."/>
            <person name="Coutinho P.M."/>
            <person name="de Vries R.P."/>
            <person name="Dyer P.S."/>
            <person name="Fillinger S."/>
            <person name="Fournier E."/>
            <person name="Gout L."/>
            <person name="Hahn M."/>
            <person name="Kohn L."/>
            <person name="Lapalu N."/>
            <person name="Plummer K.M."/>
            <person name="Pradier J.M."/>
            <person name="Quevillon E."/>
            <person name="Sharon A."/>
            <person name="Simon A."/>
            <person name="ten Have A."/>
            <person name="Tudzynski B."/>
            <person name="Tudzynski P."/>
            <person name="Wincker P."/>
            <person name="Andrew M."/>
            <person name="Anthouard V."/>
            <person name="Beever R.E."/>
            <person name="Beffa R."/>
            <person name="Benoit I."/>
            <person name="Bouzid O."/>
            <person name="Brault B."/>
            <person name="Chen Z."/>
            <person name="Choquer M."/>
            <person name="Collemare J."/>
            <person name="Cotton P."/>
            <person name="Danchin E.G."/>
            <person name="Da Silva C."/>
            <person name="Gautier A."/>
            <person name="Giraud C."/>
            <person name="Giraud T."/>
            <person name="Gonzalez C."/>
            <person name="Grossetete S."/>
            <person name="Guldener U."/>
            <person name="Henrissat B."/>
            <person name="Howlett B.J."/>
            <person name="Kodira C."/>
            <person name="Kretschmer M."/>
            <person name="Lappartient A."/>
            <person name="Leroch M."/>
            <person name="Levis C."/>
            <person name="Mauceli E."/>
            <person name="Neuveglise C."/>
            <person name="Oeser B."/>
            <person name="Pearson M."/>
            <person name="Poulain J."/>
            <person name="Poussereau N."/>
            <person name="Quesneville H."/>
            <person name="Rascle C."/>
            <person name="Schumacher J."/>
            <person name="Segurens B."/>
            <person name="Sexton A."/>
            <person name="Silva E."/>
            <person name="Sirven C."/>
            <person name="Soanes D.M."/>
            <person name="Talbot N.J."/>
            <person name="Templeton M."/>
            <person name="Yandava C."/>
            <person name="Yarden O."/>
            <person name="Zeng Q."/>
            <person name="Rollins J.A."/>
            <person name="Lebrun M.H."/>
            <person name="Dickman M."/>
        </authorList>
    </citation>
    <scope>NUCLEOTIDE SEQUENCE [LARGE SCALE GENOMIC DNA]</scope>
    <source>
        <strain evidence="2 3">B05.10</strain>
    </source>
</reference>
<dbReference type="Proteomes" id="UP000001798">
    <property type="component" value="Chromosome 11"/>
</dbReference>
<dbReference type="KEGG" id="bfu:BCIN_11g02970"/>
<evidence type="ECO:0000256" key="1">
    <source>
        <dbReference type="SAM" id="MobiDB-lite"/>
    </source>
</evidence>
<dbReference type="GeneID" id="5437386"/>
<name>A0A384JXK3_BOTFB</name>
<protein>
    <submittedName>
        <fullName evidence="2">Uncharacterized protein</fullName>
    </submittedName>
</protein>
<accession>A0A384JXK3</accession>
<feature type="compositionally biased region" description="Low complexity" evidence="1">
    <location>
        <begin position="1"/>
        <end position="18"/>
    </location>
</feature>
<dbReference type="VEuPathDB" id="FungiDB:Bcin11g02970"/>
<reference evidence="2 3" key="3">
    <citation type="journal article" date="2017" name="Mol. Plant Pathol.">
        <title>A gapless genome sequence of the fungus Botrytis cinerea.</title>
        <authorList>
            <person name="Van Kan J.A."/>
            <person name="Stassen J.H."/>
            <person name="Mosbach A."/>
            <person name="Van Der Lee T.A."/>
            <person name="Faino L."/>
            <person name="Farmer A.D."/>
            <person name="Papasotiriou D.G."/>
            <person name="Zhou S."/>
            <person name="Seidl M.F."/>
            <person name="Cottam E."/>
            <person name="Edel D."/>
            <person name="Hahn M."/>
            <person name="Schwartz D.C."/>
            <person name="Dietrich R.A."/>
            <person name="Widdison S."/>
            <person name="Scalliet G."/>
        </authorList>
    </citation>
    <scope>NUCLEOTIDE SEQUENCE [LARGE SCALE GENOMIC DNA]</scope>
    <source>
        <strain evidence="2 3">B05.10</strain>
    </source>
</reference>
<dbReference type="EMBL" id="CP009815">
    <property type="protein sequence ID" value="ATZ54987.1"/>
    <property type="molecule type" value="Genomic_DNA"/>
</dbReference>
<dbReference type="AlphaFoldDB" id="A0A384JXK3"/>
<feature type="compositionally biased region" description="Basic residues" evidence="1">
    <location>
        <begin position="67"/>
        <end position="85"/>
    </location>
</feature>
<feature type="compositionally biased region" description="Basic residues" evidence="1">
    <location>
        <begin position="38"/>
        <end position="48"/>
    </location>
</feature>